<dbReference type="AlphaFoldDB" id="A0A9J6ZQR6"/>
<name>A0A9J6ZQR6_9BACT</name>
<evidence type="ECO:0000256" key="1">
    <source>
        <dbReference type="ARBA" id="ARBA00004496"/>
    </source>
</evidence>
<dbReference type="GO" id="GO:0005737">
    <property type="term" value="C:cytoplasm"/>
    <property type="evidence" value="ECO:0007669"/>
    <property type="project" value="UniProtKB-SubCell"/>
</dbReference>
<keyword evidence="4" id="KW-0963">Cytoplasm</keyword>
<dbReference type="GO" id="GO:0002949">
    <property type="term" value="P:tRNA threonylcarbamoyladenosine modification"/>
    <property type="evidence" value="ECO:0007669"/>
    <property type="project" value="InterPro"/>
</dbReference>
<evidence type="ECO:0000256" key="6">
    <source>
        <dbReference type="ARBA" id="ARBA00022723"/>
    </source>
</evidence>
<evidence type="ECO:0000256" key="9">
    <source>
        <dbReference type="ARBA" id="ARBA00022842"/>
    </source>
</evidence>
<dbReference type="InterPro" id="IPR027417">
    <property type="entry name" value="P-loop_NTPase"/>
</dbReference>
<dbReference type="NCBIfam" id="TIGR00150">
    <property type="entry name" value="T6A_YjeE"/>
    <property type="match status" value="1"/>
</dbReference>
<evidence type="ECO:0000313" key="11">
    <source>
        <dbReference type="EMBL" id="URW79600.1"/>
    </source>
</evidence>
<gene>
    <name evidence="11" type="primary">tsaE</name>
    <name evidence="11" type="ORF">M9189_12135</name>
</gene>
<evidence type="ECO:0000256" key="3">
    <source>
        <dbReference type="ARBA" id="ARBA00019010"/>
    </source>
</evidence>
<dbReference type="KEGG" id="alkq:M9189_12135"/>
<dbReference type="SUPFAM" id="SSF52540">
    <property type="entry name" value="P-loop containing nucleoside triphosphate hydrolases"/>
    <property type="match status" value="1"/>
</dbReference>
<evidence type="ECO:0000256" key="7">
    <source>
        <dbReference type="ARBA" id="ARBA00022741"/>
    </source>
</evidence>
<dbReference type="EMBL" id="CP098400">
    <property type="protein sequence ID" value="URW79600.1"/>
    <property type="molecule type" value="Genomic_DNA"/>
</dbReference>
<keyword evidence="5" id="KW-0819">tRNA processing</keyword>
<dbReference type="Gene3D" id="3.40.50.300">
    <property type="entry name" value="P-loop containing nucleotide triphosphate hydrolases"/>
    <property type="match status" value="1"/>
</dbReference>
<evidence type="ECO:0000256" key="2">
    <source>
        <dbReference type="ARBA" id="ARBA00007599"/>
    </source>
</evidence>
<organism evidence="11 12">
    <name type="scientific">Xiashengella succiniciproducens</name>
    <dbReference type="NCBI Taxonomy" id="2949635"/>
    <lineage>
        <taxon>Bacteria</taxon>
        <taxon>Pseudomonadati</taxon>
        <taxon>Bacteroidota</taxon>
        <taxon>Bacteroidia</taxon>
        <taxon>Marinilabiliales</taxon>
        <taxon>Marinilabiliaceae</taxon>
        <taxon>Xiashengella</taxon>
    </lineage>
</organism>
<keyword evidence="8" id="KW-0067">ATP-binding</keyword>
<dbReference type="PANTHER" id="PTHR33540">
    <property type="entry name" value="TRNA THREONYLCARBAMOYLADENOSINE BIOSYNTHESIS PROTEIN TSAE"/>
    <property type="match status" value="1"/>
</dbReference>
<evidence type="ECO:0000256" key="4">
    <source>
        <dbReference type="ARBA" id="ARBA00022490"/>
    </source>
</evidence>
<proteinExistence type="inferred from homology"/>
<comment type="similarity">
    <text evidence="2">Belongs to the TsaE family.</text>
</comment>
<protein>
    <recommendedName>
        <fullName evidence="3">tRNA threonylcarbamoyladenosine biosynthesis protein TsaE</fullName>
    </recommendedName>
    <alternativeName>
        <fullName evidence="10">t(6)A37 threonylcarbamoyladenosine biosynthesis protein TsaE</fullName>
    </alternativeName>
</protein>
<dbReference type="GO" id="GO:0005524">
    <property type="term" value="F:ATP binding"/>
    <property type="evidence" value="ECO:0007669"/>
    <property type="project" value="UniProtKB-KW"/>
</dbReference>
<dbReference type="InterPro" id="IPR003442">
    <property type="entry name" value="T6A_TsaE"/>
</dbReference>
<evidence type="ECO:0000256" key="10">
    <source>
        <dbReference type="ARBA" id="ARBA00032441"/>
    </source>
</evidence>
<reference evidence="11" key="2">
    <citation type="submission" date="2022-06" db="EMBL/GenBank/DDBJ databases">
        <title>Xiashengella guii gen. nov. sp. nov., a bacterium isolated form anaerobic digestion tank.</title>
        <authorList>
            <person name="Huang H."/>
        </authorList>
    </citation>
    <scope>NUCLEOTIDE SEQUENCE</scope>
    <source>
        <strain evidence="11">Ai-910</strain>
    </source>
</reference>
<dbReference type="RefSeq" id="WP_250723577.1">
    <property type="nucleotide sequence ID" value="NZ_CP098400.1"/>
</dbReference>
<dbReference type="PANTHER" id="PTHR33540:SF2">
    <property type="entry name" value="TRNA THREONYLCARBAMOYLADENOSINE BIOSYNTHESIS PROTEIN TSAE"/>
    <property type="match status" value="1"/>
</dbReference>
<keyword evidence="6" id="KW-0479">Metal-binding</keyword>
<evidence type="ECO:0000313" key="12">
    <source>
        <dbReference type="Proteomes" id="UP001056426"/>
    </source>
</evidence>
<dbReference type="GO" id="GO:0046872">
    <property type="term" value="F:metal ion binding"/>
    <property type="evidence" value="ECO:0007669"/>
    <property type="project" value="UniProtKB-KW"/>
</dbReference>
<keyword evidence="9" id="KW-0460">Magnesium</keyword>
<accession>A0A9J6ZQR6</accession>
<sequence length="141" mass="15961">MIFSAKTPEELGEAARALVALLDVQPVAAFYGEMGAGKTTLIKQVCRELKVLDPVSSPSFAIINEYRCEDGRPVYHFDLYRMKKPEELFDIGADEYLYGGDICLIEWPEKAEDHIPFERINVNLQLLPDGTREIRINNTTP</sequence>
<keyword evidence="12" id="KW-1185">Reference proteome</keyword>
<keyword evidence="7" id="KW-0547">Nucleotide-binding</keyword>
<evidence type="ECO:0000256" key="8">
    <source>
        <dbReference type="ARBA" id="ARBA00022840"/>
    </source>
</evidence>
<reference evidence="11" key="1">
    <citation type="submission" date="2022-05" db="EMBL/GenBank/DDBJ databases">
        <authorList>
            <person name="Sun X."/>
        </authorList>
    </citation>
    <scope>NUCLEOTIDE SEQUENCE</scope>
    <source>
        <strain evidence="11">Ai-910</strain>
    </source>
</reference>
<dbReference type="Pfam" id="PF02367">
    <property type="entry name" value="TsaE"/>
    <property type="match status" value="1"/>
</dbReference>
<evidence type="ECO:0000256" key="5">
    <source>
        <dbReference type="ARBA" id="ARBA00022694"/>
    </source>
</evidence>
<dbReference type="Proteomes" id="UP001056426">
    <property type="component" value="Chromosome"/>
</dbReference>
<comment type="subcellular location">
    <subcellularLocation>
        <location evidence="1">Cytoplasm</location>
    </subcellularLocation>
</comment>